<dbReference type="AlphaFoldDB" id="A0AA36I341"/>
<sequence>PAAVVHKFENVPVEHKHKVNTGRLLNLLLAIGVLLPTPVAMSLLLYKQKVIKLPVGADLLDLNISASGCDVSLVPHSHLQARLSYWRFFGSDSMEVVNNTLLVEASYTRKILMMRCVITVFLPEGLTHFKSASITIRPDSSEEVMQRESCSNTMQMLSVTMSHLKLRDHLLVNVSTIAMTELFDVAASRMEVIVAGGKLVLQGDLPTEANIAAQDALVTVSGIAPMRVQVAKEAVPNVNMAAVKIQASTSEHVYKLSGASLPTRAVRVLSAEGSAVYIQANEHPDASLCQLQVVRGRPATNSTILHPHTSKLEATLPSGYCMNTSSRSSDPSCTSTSLLRMPHRA</sequence>
<evidence type="ECO:0000256" key="2">
    <source>
        <dbReference type="SAM" id="Phobius"/>
    </source>
</evidence>
<keyword evidence="2" id="KW-1133">Transmembrane helix</keyword>
<gene>
    <name evidence="3" type="ORF">EVOR1521_LOCUS8184</name>
</gene>
<dbReference type="EMBL" id="CAUJNA010000689">
    <property type="protein sequence ID" value="CAJ1380173.1"/>
    <property type="molecule type" value="Genomic_DNA"/>
</dbReference>
<organism evidence="3 4">
    <name type="scientific">Effrenium voratum</name>
    <dbReference type="NCBI Taxonomy" id="2562239"/>
    <lineage>
        <taxon>Eukaryota</taxon>
        <taxon>Sar</taxon>
        <taxon>Alveolata</taxon>
        <taxon>Dinophyceae</taxon>
        <taxon>Suessiales</taxon>
        <taxon>Symbiodiniaceae</taxon>
        <taxon>Effrenium</taxon>
    </lineage>
</organism>
<keyword evidence="2" id="KW-0472">Membrane</keyword>
<evidence type="ECO:0000256" key="1">
    <source>
        <dbReference type="SAM" id="MobiDB-lite"/>
    </source>
</evidence>
<keyword evidence="4" id="KW-1185">Reference proteome</keyword>
<feature type="non-terminal residue" evidence="3">
    <location>
        <position position="345"/>
    </location>
</feature>
<keyword evidence="2" id="KW-0812">Transmembrane</keyword>
<feature type="compositionally biased region" description="Low complexity" evidence="1">
    <location>
        <begin position="324"/>
        <end position="337"/>
    </location>
</feature>
<comment type="caution">
    <text evidence="3">The sequence shown here is derived from an EMBL/GenBank/DDBJ whole genome shotgun (WGS) entry which is preliminary data.</text>
</comment>
<proteinExistence type="predicted"/>
<feature type="transmembrane region" description="Helical" evidence="2">
    <location>
        <begin position="24"/>
        <end position="46"/>
    </location>
</feature>
<name>A0AA36I341_9DINO</name>
<dbReference type="Proteomes" id="UP001178507">
    <property type="component" value="Unassembled WGS sequence"/>
</dbReference>
<feature type="region of interest" description="Disordered" evidence="1">
    <location>
        <begin position="323"/>
        <end position="345"/>
    </location>
</feature>
<evidence type="ECO:0000313" key="3">
    <source>
        <dbReference type="EMBL" id="CAJ1380173.1"/>
    </source>
</evidence>
<reference evidence="3" key="1">
    <citation type="submission" date="2023-08" db="EMBL/GenBank/DDBJ databases">
        <authorList>
            <person name="Chen Y."/>
            <person name="Shah S."/>
            <person name="Dougan E. K."/>
            <person name="Thang M."/>
            <person name="Chan C."/>
        </authorList>
    </citation>
    <scope>NUCLEOTIDE SEQUENCE</scope>
</reference>
<accession>A0AA36I341</accession>
<evidence type="ECO:0000313" key="4">
    <source>
        <dbReference type="Proteomes" id="UP001178507"/>
    </source>
</evidence>
<protein>
    <submittedName>
        <fullName evidence="3">Uncharacterized protein</fullName>
    </submittedName>
</protein>